<dbReference type="Proteomes" id="UP000887458">
    <property type="component" value="Unassembled WGS sequence"/>
</dbReference>
<protein>
    <recommendedName>
        <fullName evidence="10">Mitochondrial glycine transporter</fullName>
    </recommendedName>
    <alternativeName>
        <fullName evidence="10">Solute carrier family 25 member 38 homolog</fullName>
    </alternativeName>
</protein>
<accession>A0ABQ8JGM5</accession>
<organism evidence="12 13">
    <name type="scientific">Dermatophagoides pteronyssinus</name>
    <name type="common">European house dust mite</name>
    <dbReference type="NCBI Taxonomy" id="6956"/>
    <lineage>
        <taxon>Eukaryota</taxon>
        <taxon>Metazoa</taxon>
        <taxon>Ecdysozoa</taxon>
        <taxon>Arthropoda</taxon>
        <taxon>Chelicerata</taxon>
        <taxon>Arachnida</taxon>
        <taxon>Acari</taxon>
        <taxon>Acariformes</taxon>
        <taxon>Sarcoptiformes</taxon>
        <taxon>Astigmata</taxon>
        <taxon>Psoroptidia</taxon>
        <taxon>Analgoidea</taxon>
        <taxon>Pyroglyphidae</taxon>
        <taxon>Dermatophagoidinae</taxon>
        <taxon>Dermatophagoides</taxon>
    </lineage>
</organism>
<evidence type="ECO:0000313" key="12">
    <source>
        <dbReference type="EMBL" id="KAH9421753.1"/>
    </source>
</evidence>
<dbReference type="PANTHER" id="PTHR46181:SF3">
    <property type="entry name" value="MITOCHONDRIAL GLYCINE TRANSPORTER"/>
    <property type="match status" value="1"/>
</dbReference>
<comment type="function">
    <text evidence="10">Mitochondrial glycine transporter that imports glycine into the mitochondrial matrix. Plays an important role in providing glycine for the first enzymatic step in heme biosynthesis, the condensation of glycine with succinyl-CoA to produce 5-aminolevulinate (ALA) in the miochondrial matrix.</text>
</comment>
<keyword evidence="3 10" id="KW-0812">Transmembrane</keyword>
<evidence type="ECO:0000256" key="1">
    <source>
        <dbReference type="ARBA" id="ARBA00004141"/>
    </source>
</evidence>
<evidence type="ECO:0000256" key="5">
    <source>
        <dbReference type="ARBA" id="ARBA00022792"/>
    </source>
</evidence>
<dbReference type="Pfam" id="PF00153">
    <property type="entry name" value="Mito_carr"/>
    <property type="match status" value="3"/>
</dbReference>
<reference evidence="12 13" key="2">
    <citation type="journal article" date="2022" name="Mol. Biol. Evol.">
        <title>Comparative Genomics Reveals Insights into the Divergent Evolution of Astigmatic Mites and Household Pest Adaptations.</title>
        <authorList>
            <person name="Xiong Q."/>
            <person name="Wan A.T."/>
            <person name="Liu X."/>
            <person name="Fung C.S."/>
            <person name="Xiao X."/>
            <person name="Malainual N."/>
            <person name="Hou J."/>
            <person name="Wang L."/>
            <person name="Wang M."/>
            <person name="Yang K.Y."/>
            <person name="Cui Y."/>
            <person name="Leung E.L."/>
            <person name="Nong W."/>
            <person name="Shin S.K."/>
            <person name="Au S.W."/>
            <person name="Jeong K.Y."/>
            <person name="Chew F.T."/>
            <person name="Hui J.H."/>
            <person name="Leung T.F."/>
            <person name="Tungtrongchitr A."/>
            <person name="Zhong N."/>
            <person name="Liu Z."/>
            <person name="Tsui S.K."/>
        </authorList>
    </citation>
    <scope>NUCLEOTIDE SEQUENCE [LARGE SCALE GENOMIC DNA]</scope>
    <source>
        <strain evidence="12">Derp</strain>
    </source>
</reference>
<name>A0ABQ8JGM5_DERPT</name>
<evidence type="ECO:0000256" key="3">
    <source>
        <dbReference type="ARBA" id="ARBA00022692"/>
    </source>
</evidence>
<keyword evidence="13" id="KW-1185">Reference proteome</keyword>
<comment type="catalytic activity">
    <reaction evidence="9 10">
        <text>glycine(in) = glycine(out)</text>
        <dbReference type="Rhea" id="RHEA:70715"/>
        <dbReference type="ChEBI" id="CHEBI:57305"/>
    </reaction>
</comment>
<gene>
    <name evidence="12" type="ORF">DERP_002041</name>
</gene>
<dbReference type="InterPro" id="IPR002067">
    <property type="entry name" value="MCP"/>
</dbReference>
<proteinExistence type="inferred from homology"/>
<evidence type="ECO:0000313" key="13">
    <source>
        <dbReference type="Proteomes" id="UP000887458"/>
    </source>
</evidence>
<dbReference type="EMBL" id="NJHN03000037">
    <property type="protein sequence ID" value="KAH9421753.1"/>
    <property type="molecule type" value="Genomic_DNA"/>
</dbReference>
<dbReference type="PROSITE" id="PS50920">
    <property type="entry name" value="SOLCAR"/>
    <property type="match status" value="3"/>
</dbReference>
<keyword evidence="4 10" id="KW-0677">Repeat</keyword>
<keyword evidence="8 10" id="KW-0472">Membrane</keyword>
<evidence type="ECO:0000256" key="8">
    <source>
        <dbReference type="ARBA" id="ARBA00023136"/>
    </source>
</evidence>
<dbReference type="HAMAP" id="MF_03064">
    <property type="entry name" value="SLC25A38"/>
    <property type="match status" value="1"/>
</dbReference>
<reference evidence="12 13" key="1">
    <citation type="journal article" date="2018" name="J. Allergy Clin. Immunol.">
        <title>High-quality assembly of Dermatophagoides pteronyssinus genome and transcriptome reveals a wide range of novel allergens.</title>
        <authorList>
            <person name="Liu X.Y."/>
            <person name="Yang K.Y."/>
            <person name="Wang M.Q."/>
            <person name="Kwok J.S."/>
            <person name="Zeng X."/>
            <person name="Yang Z."/>
            <person name="Xiao X.J."/>
            <person name="Lau C.P."/>
            <person name="Li Y."/>
            <person name="Huang Z.M."/>
            <person name="Ba J.G."/>
            <person name="Yim A.K."/>
            <person name="Ouyang C.Y."/>
            <person name="Ngai S.M."/>
            <person name="Chan T.F."/>
            <person name="Leung E.L."/>
            <person name="Liu L."/>
            <person name="Liu Z.G."/>
            <person name="Tsui S.K."/>
        </authorList>
    </citation>
    <scope>NUCLEOTIDE SEQUENCE [LARGE SCALE GENOMIC DNA]</scope>
    <source>
        <strain evidence="12">Derp</strain>
    </source>
</reference>
<feature type="repeat" description="Solcar" evidence="11">
    <location>
        <begin position="157"/>
        <end position="257"/>
    </location>
</feature>
<dbReference type="PRINTS" id="PR00926">
    <property type="entry name" value="MITOCARRIER"/>
</dbReference>
<evidence type="ECO:0000256" key="4">
    <source>
        <dbReference type="ARBA" id="ARBA00022737"/>
    </source>
</evidence>
<dbReference type="InterPro" id="IPR018108">
    <property type="entry name" value="MCP_transmembrane"/>
</dbReference>
<keyword evidence="2 10" id="KW-0813">Transport</keyword>
<evidence type="ECO:0000256" key="10">
    <source>
        <dbReference type="HAMAP-Rule" id="MF_03064"/>
    </source>
</evidence>
<dbReference type="PANTHER" id="PTHR46181">
    <property type="entry name" value="MITOCHONDRIAL GLYCINE TRANSPORTER"/>
    <property type="match status" value="1"/>
</dbReference>
<dbReference type="InterPro" id="IPR030847">
    <property type="entry name" value="Hem25/SLC25A38"/>
</dbReference>
<dbReference type="InterPro" id="IPR023395">
    <property type="entry name" value="MCP_dom_sf"/>
</dbReference>
<comment type="similarity">
    <text evidence="10">Belongs to the mitochondrial carrier (TC 2.A.29) family. SLC25A38 subfamily.</text>
</comment>
<evidence type="ECO:0000256" key="6">
    <source>
        <dbReference type="ARBA" id="ARBA00022989"/>
    </source>
</evidence>
<evidence type="ECO:0000256" key="11">
    <source>
        <dbReference type="PROSITE-ProRule" id="PRU00282"/>
    </source>
</evidence>
<keyword evidence="7 10" id="KW-0496">Mitochondrion</keyword>
<evidence type="ECO:0000256" key="9">
    <source>
        <dbReference type="ARBA" id="ARBA00034060"/>
    </source>
</evidence>
<evidence type="ECO:0000256" key="2">
    <source>
        <dbReference type="ARBA" id="ARBA00022448"/>
    </source>
</evidence>
<feature type="repeat" description="Solcar" evidence="11">
    <location>
        <begin position="369"/>
        <end position="453"/>
    </location>
</feature>
<comment type="subcellular location">
    <subcellularLocation>
        <location evidence="1">Membrane</location>
        <topology evidence="1">Multi-pass membrane protein</topology>
    </subcellularLocation>
    <subcellularLocation>
        <location evidence="10">Mitochondrion inner membrane</location>
        <topology evidence="10">Multi-pass membrane protein</topology>
    </subcellularLocation>
</comment>
<sequence>MKLTIIFMYADKPNKNINPVMHRKDDESHQKFTTNTHHQTPPSFRSFTFRLNNLNTQIPLISIHLIVIPRFSVKFPFRSEQKMKPMVHCDKNNGHEIEYLLMLPSEQSILNENGDISSIVSSSKLSSSVLRRFIKASETSLGSNETEKFLVQYLSEHPMLKSFLVGSLSGTCSTLLFQPFDLLKTRVQNAHLSSLAISRNQSVSSSAMPSTRLVTVTLETIKNEQLIGLWRGTAPSLLRCVPGIGIHFCCLDTLQSHFCPNHRPSAIEAMTFGMMSRSIAAVLLIPVTVVKARYESGVYAYQSIIDALRHTYRNEGLRGLKSGLLPTLMRDVPYSGLYYMFYSQLKNFMVTKNAEEIQRNSQQYSKIISSSSITFACGVTAGLFASAVTQPMDVVKTRMQVNTKQYPSFLKTTLSIVKEEKMRGLFAGLVPRMMRRTLMASMAWTVYEQMMRNLCLK</sequence>
<dbReference type="Gene3D" id="1.50.40.10">
    <property type="entry name" value="Mitochondrial carrier domain"/>
    <property type="match status" value="2"/>
</dbReference>
<keyword evidence="6 10" id="KW-1133">Transmembrane helix</keyword>
<keyword evidence="5 10" id="KW-0999">Mitochondrion inner membrane</keyword>
<feature type="repeat" description="Solcar" evidence="11">
    <location>
        <begin position="264"/>
        <end position="348"/>
    </location>
</feature>
<dbReference type="SUPFAM" id="SSF103506">
    <property type="entry name" value="Mitochondrial carrier"/>
    <property type="match status" value="1"/>
</dbReference>
<evidence type="ECO:0000256" key="7">
    <source>
        <dbReference type="ARBA" id="ARBA00023128"/>
    </source>
</evidence>
<comment type="caution">
    <text evidence="12">The sequence shown here is derived from an EMBL/GenBank/DDBJ whole genome shotgun (WGS) entry which is preliminary data.</text>
</comment>